<evidence type="ECO:0000313" key="3">
    <source>
        <dbReference type="Proteomes" id="UP001610563"/>
    </source>
</evidence>
<keyword evidence="3" id="KW-1185">Reference proteome</keyword>
<keyword evidence="1" id="KW-0472">Membrane</keyword>
<keyword evidence="1" id="KW-0812">Transmembrane</keyword>
<dbReference type="EMBL" id="JBFTWV010000501">
    <property type="protein sequence ID" value="KAL2782352.1"/>
    <property type="molecule type" value="Genomic_DNA"/>
</dbReference>
<keyword evidence="1" id="KW-1133">Transmembrane helix</keyword>
<comment type="caution">
    <text evidence="2">The sequence shown here is derived from an EMBL/GenBank/DDBJ whole genome shotgun (WGS) entry which is preliminary data.</text>
</comment>
<proteinExistence type="predicted"/>
<accession>A0ABR4FGW4</accession>
<feature type="transmembrane region" description="Helical" evidence="1">
    <location>
        <begin position="40"/>
        <end position="62"/>
    </location>
</feature>
<protein>
    <submittedName>
        <fullName evidence="2">Uncharacterized protein</fullName>
    </submittedName>
</protein>
<evidence type="ECO:0000256" key="1">
    <source>
        <dbReference type="SAM" id="Phobius"/>
    </source>
</evidence>
<name>A0ABR4FGW4_9EURO</name>
<gene>
    <name evidence="2" type="ORF">BJX66DRAFT_320941</name>
</gene>
<sequence length="128" mass="14451">MVLQAQHGTCKEQFTKDQLRDFEQGWQSIFLPVPMLCTDIIAILLTMHTSFGYGVIFGFFSFRSILDESYGFDNLETSLAYLSLLVAPECVGSVAAREYLQHAGKSPAEFSRGWHPGLFWRSVVGQTY</sequence>
<organism evidence="2 3">
    <name type="scientific">Aspergillus keveii</name>
    <dbReference type="NCBI Taxonomy" id="714993"/>
    <lineage>
        <taxon>Eukaryota</taxon>
        <taxon>Fungi</taxon>
        <taxon>Dikarya</taxon>
        <taxon>Ascomycota</taxon>
        <taxon>Pezizomycotina</taxon>
        <taxon>Eurotiomycetes</taxon>
        <taxon>Eurotiomycetidae</taxon>
        <taxon>Eurotiales</taxon>
        <taxon>Aspergillaceae</taxon>
        <taxon>Aspergillus</taxon>
        <taxon>Aspergillus subgen. Nidulantes</taxon>
    </lineage>
</organism>
<dbReference type="Proteomes" id="UP001610563">
    <property type="component" value="Unassembled WGS sequence"/>
</dbReference>
<reference evidence="2 3" key="1">
    <citation type="submission" date="2024-07" db="EMBL/GenBank/DDBJ databases">
        <title>Section-level genome sequencing and comparative genomics of Aspergillus sections Usti and Cavernicolus.</title>
        <authorList>
            <consortium name="Lawrence Berkeley National Laboratory"/>
            <person name="Nybo J.L."/>
            <person name="Vesth T.C."/>
            <person name="Theobald S."/>
            <person name="Frisvad J.C."/>
            <person name="Larsen T.O."/>
            <person name="Kjaerboelling I."/>
            <person name="Rothschild-Mancinelli K."/>
            <person name="Lyhne E.K."/>
            <person name="Kogle M.E."/>
            <person name="Barry K."/>
            <person name="Clum A."/>
            <person name="Na H."/>
            <person name="Ledsgaard L."/>
            <person name="Lin J."/>
            <person name="Lipzen A."/>
            <person name="Kuo A."/>
            <person name="Riley R."/>
            <person name="Mondo S."/>
            <person name="Labutti K."/>
            <person name="Haridas S."/>
            <person name="Pangalinan J."/>
            <person name="Salamov A.A."/>
            <person name="Simmons B.A."/>
            <person name="Magnuson J.K."/>
            <person name="Chen J."/>
            <person name="Drula E."/>
            <person name="Henrissat B."/>
            <person name="Wiebenga A."/>
            <person name="Lubbers R.J."/>
            <person name="Gomes A.C."/>
            <person name="Makela M.R."/>
            <person name="Stajich J."/>
            <person name="Grigoriev I.V."/>
            <person name="Mortensen U.H."/>
            <person name="De Vries R.P."/>
            <person name="Baker S.E."/>
            <person name="Andersen M.R."/>
        </authorList>
    </citation>
    <scope>NUCLEOTIDE SEQUENCE [LARGE SCALE GENOMIC DNA]</scope>
    <source>
        <strain evidence="2 3">CBS 209.92</strain>
    </source>
</reference>
<evidence type="ECO:0000313" key="2">
    <source>
        <dbReference type="EMBL" id="KAL2782352.1"/>
    </source>
</evidence>